<accession>A0A6G9AXX6</accession>
<evidence type="ECO:0000313" key="2">
    <source>
        <dbReference type="Proteomes" id="UP000501802"/>
    </source>
</evidence>
<dbReference type="EMBL" id="CP050063">
    <property type="protein sequence ID" value="QIP17189.1"/>
    <property type="molecule type" value="Genomic_DNA"/>
</dbReference>
<evidence type="ECO:0000313" key="1">
    <source>
        <dbReference type="EMBL" id="QIP17189.1"/>
    </source>
</evidence>
<gene>
    <name evidence="1" type="ORF">G8759_33400</name>
</gene>
<dbReference type="Proteomes" id="UP000501802">
    <property type="component" value="Chromosome"/>
</dbReference>
<dbReference type="AlphaFoldDB" id="A0A6G9AXX6"/>
<dbReference type="KEGG" id="spib:G8759_33400"/>
<evidence type="ECO:0008006" key="3">
    <source>
        <dbReference type="Google" id="ProtNLM"/>
    </source>
</evidence>
<dbReference type="PROSITE" id="PS51257">
    <property type="entry name" value="PROKAR_LIPOPROTEIN"/>
    <property type="match status" value="1"/>
</dbReference>
<reference evidence="1 2" key="1">
    <citation type="submission" date="2020-03" db="EMBL/GenBank/DDBJ databases">
        <authorList>
            <person name="Kim M.K."/>
        </authorList>
    </citation>
    <scope>NUCLEOTIDE SEQUENCE [LARGE SCALE GENOMIC DNA]</scope>
    <source>
        <strain evidence="1 2">BT328</strain>
    </source>
</reference>
<sequence>MRTNFIGFLLSMTLVYGCQMEPSVTPETTGPEPEPYRITRDSIKSGNYLGIAIDEEAASVYPKIQALQSTKGVIYLNIVNNVFSELTTLKERLPLYQYILLDQKPGSDSGVQITIEGQAVKGIYLNSGQQLTQWPEKQAANSSVRVGDPVSSLYEKLASIRSLKAYTNKFEYISLLTKNLSAAYDSGMDQSPQWYFGYSTGPDQMDQIQVHFEGGKVSKLYIDHYAKY</sequence>
<keyword evidence="2" id="KW-1185">Reference proteome</keyword>
<proteinExistence type="predicted"/>
<protein>
    <recommendedName>
        <fullName evidence="3">Lipoprotein</fullName>
    </recommendedName>
</protein>
<dbReference type="RefSeq" id="WP_167217798.1">
    <property type="nucleotide sequence ID" value="NZ_CP050063.1"/>
</dbReference>
<name>A0A6G9AXX6_9BACT</name>
<organism evidence="1 2">
    <name type="scientific">Spirosoma aureum</name>
    <dbReference type="NCBI Taxonomy" id="2692134"/>
    <lineage>
        <taxon>Bacteria</taxon>
        <taxon>Pseudomonadati</taxon>
        <taxon>Bacteroidota</taxon>
        <taxon>Cytophagia</taxon>
        <taxon>Cytophagales</taxon>
        <taxon>Cytophagaceae</taxon>
        <taxon>Spirosoma</taxon>
    </lineage>
</organism>